<sequence length="92" mass="10347">MVESFNQRHVVASSHEPQSFMARNKRVGMVLMTLHDERLISFLEAPGGSRITVWNTDIFSGWLYGLGDQCVYGNAARRPPRSGITDRDPTLP</sequence>
<dbReference type="EMBL" id="ML170253">
    <property type="protein sequence ID" value="TDL16052.1"/>
    <property type="molecule type" value="Genomic_DNA"/>
</dbReference>
<dbReference type="Proteomes" id="UP000294933">
    <property type="component" value="Unassembled WGS sequence"/>
</dbReference>
<proteinExistence type="predicted"/>
<keyword evidence="2" id="KW-1185">Reference proteome</keyword>
<accession>A0A4Y7PMI2</accession>
<gene>
    <name evidence="1" type="ORF">BD410DRAFT_795779</name>
</gene>
<evidence type="ECO:0000313" key="1">
    <source>
        <dbReference type="EMBL" id="TDL16052.1"/>
    </source>
</evidence>
<reference evidence="1 2" key="1">
    <citation type="submission" date="2018-06" db="EMBL/GenBank/DDBJ databases">
        <title>A transcriptomic atlas of mushroom development highlights an independent origin of complex multicellularity.</title>
        <authorList>
            <consortium name="DOE Joint Genome Institute"/>
            <person name="Krizsan K."/>
            <person name="Almasi E."/>
            <person name="Merenyi Z."/>
            <person name="Sahu N."/>
            <person name="Viragh M."/>
            <person name="Koszo T."/>
            <person name="Mondo S."/>
            <person name="Kiss B."/>
            <person name="Balint B."/>
            <person name="Kues U."/>
            <person name="Barry K."/>
            <person name="Hegedus J.C."/>
            <person name="Henrissat B."/>
            <person name="Johnson J."/>
            <person name="Lipzen A."/>
            <person name="Ohm R."/>
            <person name="Nagy I."/>
            <person name="Pangilinan J."/>
            <person name="Yan J."/>
            <person name="Xiong Y."/>
            <person name="Grigoriev I.V."/>
            <person name="Hibbett D.S."/>
            <person name="Nagy L.G."/>
        </authorList>
    </citation>
    <scope>NUCLEOTIDE SEQUENCE [LARGE SCALE GENOMIC DNA]</scope>
    <source>
        <strain evidence="1 2">SZMC22713</strain>
    </source>
</reference>
<protein>
    <submittedName>
        <fullName evidence="1">Uncharacterized protein</fullName>
    </submittedName>
</protein>
<dbReference type="VEuPathDB" id="FungiDB:BD410DRAFT_795779"/>
<evidence type="ECO:0000313" key="2">
    <source>
        <dbReference type="Proteomes" id="UP000294933"/>
    </source>
</evidence>
<dbReference type="AlphaFoldDB" id="A0A4Y7PMI2"/>
<name>A0A4Y7PMI2_9AGAM</name>
<organism evidence="1 2">
    <name type="scientific">Rickenella mellea</name>
    <dbReference type="NCBI Taxonomy" id="50990"/>
    <lineage>
        <taxon>Eukaryota</taxon>
        <taxon>Fungi</taxon>
        <taxon>Dikarya</taxon>
        <taxon>Basidiomycota</taxon>
        <taxon>Agaricomycotina</taxon>
        <taxon>Agaricomycetes</taxon>
        <taxon>Hymenochaetales</taxon>
        <taxon>Rickenellaceae</taxon>
        <taxon>Rickenella</taxon>
    </lineage>
</organism>